<feature type="transmembrane region" description="Helical" evidence="7">
    <location>
        <begin position="197"/>
        <end position="216"/>
    </location>
</feature>
<feature type="transmembrane region" description="Helical" evidence="7">
    <location>
        <begin position="84"/>
        <end position="104"/>
    </location>
</feature>
<evidence type="ECO:0000256" key="3">
    <source>
        <dbReference type="ARBA" id="ARBA00022448"/>
    </source>
</evidence>
<feature type="transmembrane region" description="Helical" evidence="7">
    <location>
        <begin position="31"/>
        <end position="49"/>
    </location>
</feature>
<keyword evidence="5 7" id="KW-1133">Transmembrane helix</keyword>
<dbReference type="AlphaFoldDB" id="A0A650CIR1"/>
<dbReference type="Proteomes" id="UP000427373">
    <property type="component" value="Chromosome"/>
</dbReference>
<feature type="transmembrane region" description="Helical" evidence="7">
    <location>
        <begin position="460"/>
        <end position="477"/>
    </location>
</feature>
<organism evidence="9 10">
    <name type="scientific">Sulfurisphaera ohwakuensis</name>
    <dbReference type="NCBI Taxonomy" id="69656"/>
    <lineage>
        <taxon>Archaea</taxon>
        <taxon>Thermoproteota</taxon>
        <taxon>Thermoprotei</taxon>
        <taxon>Sulfolobales</taxon>
        <taxon>Sulfolobaceae</taxon>
        <taxon>Sulfurisphaera</taxon>
    </lineage>
</organism>
<feature type="transmembrane region" description="Helical" evidence="7">
    <location>
        <begin position="395"/>
        <end position="420"/>
    </location>
</feature>
<evidence type="ECO:0000256" key="6">
    <source>
        <dbReference type="ARBA" id="ARBA00023136"/>
    </source>
</evidence>
<keyword evidence="10" id="KW-1185">Reference proteome</keyword>
<evidence type="ECO:0000313" key="9">
    <source>
        <dbReference type="EMBL" id="QGR17666.1"/>
    </source>
</evidence>
<evidence type="ECO:0000256" key="1">
    <source>
        <dbReference type="ARBA" id="ARBA00004141"/>
    </source>
</evidence>
<comment type="similarity">
    <text evidence="2">Belongs to the monovalent cation:proton antiporter 2 (CPA2) transporter (TC 2.A.37) family.</text>
</comment>
<dbReference type="EMBL" id="CP045484">
    <property type="protein sequence ID" value="QGR17666.1"/>
    <property type="molecule type" value="Genomic_DNA"/>
</dbReference>
<feature type="transmembrane region" description="Helical" evidence="7">
    <location>
        <begin position="335"/>
        <end position="355"/>
    </location>
</feature>
<feature type="transmembrane region" description="Helical" evidence="7">
    <location>
        <begin position="274"/>
        <end position="298"/>
    </location>
</feature>
<dbReference type="Pfam" id="PF00999">
    <property type="entry name" value="Na_H_Exchanger"/>
    <property type="match status" value="1"/>
</dbReference>
<evidence type="ECO:0000256" key="2">
    <source>
        <dbReference type="ARBA" id="ARBA00005551"/>
    </source>
</evidence>
<protein>
    <recommendedName>
        <fullName evidence="8">Cation/H+ exchanger transmembrane domain-containing protein</fullName>
    </recommendedName>
</protein>
<dbReference type="KEGG" id="soh:D1869_11135"/>
<dbReference type="GO" id="GO:0016020">
    <property type="term" value="C:membrane"/>
    <property type="evidence" value="ECO:0007669"/>
    <property type="project" value="UniProtKB-SubCell"/>
</dbReference>
<feature type="transmembrane region" description="Helical" evidence="7">
    <location>
        <begin position="168"/>
        <end position="185"/>
    </location>
</feature>
<evidence type="ECO:0000256" key="4">
    <source>
        <dbReference type="ARBA" id="ARBA00022692"/>
    </source>
</evidence>
<evidence type="ECO:0000259" key="8">
    <source>
        <dbReference type="Pfam" id="PF00999"/>
    </source>
</evidence>
<dbReference type="GO" id="GO:1902600">
    <property type="term" value="P:proton transmembrane transport"/>
    <property type="evidence" value="ECO:0007669"/>
    <property type="project" value="InterPro"/>
</dbReference>
<dbReference type="PANTHER" id="PTHR42751:SF3">
    <property type="entry name" value="SODIUM_GLUTAMATE SYMPORTER"/>
    <property type="match status" value="1"/>
</dbReference>
<proteinExistence type="inferred from homology"/>
<keyword evidence="6 7" id="KW-0472">Membrane</keyword>
<name>A0A650CIR1_SULOH</name>
<feature type="transmembrane region" description="Helical" evidence="7">
    <location>
        <begin position="252"/>
        <end position="268"/>
    </location>
</feature>
<reference evidence="9 10" key="1">
    <citation type="submission" date="2019-10" db="EMBL/GenBank/DDBJ databases">
        <title>Genome Sequences from Six Type Strain Members of the Archaeal Family Sulfolobaceae: Acidianus ambivalens, Acidianus infernus, Metallosphaera prunae, Stygiolobus azoricus, Sulfolobus metallicus, and Sulfurisphaera ohwakuensis.</title>
        <authorList>
            <person name="Counts J.A."/>
            <person name="Kelly R.M."/>
        </authorList>
    </citation>
    <scope>NUCLEOTIDE SEQUENCE [LARGE SCALE GENOMIC DNA]</scope>
    <source>
        <strain evidence="9 10">TA-1</strain>
    </source>
</reference>
<feature type="transmembrane region" description="Helical" evidence="7">
    <location>
        <begin position="426"/>
        <end position="448"/>
    </location>
</feature>
<feature type="transmembrane region" description="Helical" evidence="7">
    <location>
        <begin position="55"/>
        <end position="75"/>
    </location>
</feature>
<dbReference type="InterPro" id="IPR038770">
    <property type="entry name" value="Na+/solute_symporter_sf"/>
</dbReference>
<feature type="domain" description="Cation/H+ exchanger transmembrane" evidence="8">
    <location>
        <begin position="14"/>
        <end position="357"/>
    </location>
</feature>
<evidence type="ECO:0000256" key="5">
    <source>
        <dbReference type="ARBA" id="ARBA00022989"/>
    </source>
</evidence>
<evidence type="ECO:0000256" key="7">
    <source>
        <dbReference type="SAM" id="Phobius"/>
    </source>
</evidence>
<dbReference type="PANTHER" id="PTHR42751">
    <property type="entry name" value="SODIUM/HYDROGEN EXCHANGER FAMILY/TRKA DOMAIN PROTEIN"/>
    <property type="match status" value="1"/>
</dbReference>
<dbReference type="InterPro" id="IPR006153">
    <property type="entry name" value="Cation/H_exchanger_TM"/>
</dbReference>
<comment type="subcellular location">
    <subcellularLocation>
        <location evidence="1">Membrane</location>
        <topology evidence="1">Multi-pass membrane protein</topology>
    </subcellularLocation>
</comment>
<dbReference type="Gene3D" id="1.20.1530.20">
    <property type="match status" value="1"/>
</dbReference>
<sequence length="523" mass="58125">MFVSEFTSLAEVLVIASFLGLLLRRINVSPVIAYLVSGIIGVELGLNYSSSIFQFLTFLAVNLLSFEMGVSVNLIDLKKIFRRALFIVLTEFLVVTTVVMLISLFIRLNFISTILLVVIGFNTSTSIAYKLAEKTLDQNDLKIVLSVSSLEDTVAFVVLGVISSNSFNLIEIIVSALISITLGYLISKLLINPTINFSDDSIILSGVASVFLFNILSQLLNIPSTLASFLLGIGTSYASSDSEKIVKSIKPLTDFTLILFFFVAGSYIKLSTYLFYALPISIVLVLTKYIAFSTAYWISGIEFIRAFRTGLFMSSLSEFGIVISLTALQEGLPVLSAYNISSIVVAISSTIASIVTTRNKAIISILNKIYYKLSLNKVDNIVRRASSHQFKIPEIVIVMVRYIIISVTITFSGAYLIYLLYTISPFLIYVSYILIVVIPAMLFILLVTTTNNIRGKYGEAEFIVELFFVIVFIINVFEFEIFFLKLISFNIIAFILSIVIGSIITILSFSRIKKLLEDIEKLF</sequence>
<keyword evidence="4 7" id="KW-0812">Transmembrane</keyword>
<accession>A0A650CIR1</accession>
<feature type="transmembrane region" description="Helical" evidence="7">
    <location>
        <begin position="483"/>
        <end position="507"/>
    </location>
</feature>
<feature type="transmembrane region" description="Helical" evidence="7">
    <location>
        <begin position="143"/>
        <end position="162"/>
    </location>
</feature>
<keyword evidence="3" id="KW-0813">Transport</keyword>
<gene>
    <name evidence="9" type="ORF">D1869_11135</name>
</gene>
<dbReference type="GO" id="GO:0015297">
    <property type="term" value="F:antiporter activity"/>
    <property type="evidence" value="ECO:0007669"/>
    <property type="project" value="InterPro"/>
</dbReference>
<feature type="transmembrane region" description="Helical" evidence="7">
    <location>
        <begin position="110"/>
        <end position="131"/>
    </location>
</feature>
<evidence type="ECO:0000313" key="10">
    <source>
        <dbReference type="Proteomes" id="UP000427373"/>
    </source>
</evidence>